<dbReference type="GO" id="GO:0016787">
    <property type="term" value="F:hydrolase activity"/>
    <property type="evidence" value="ECO:0007669"/>
    <property type="project" value="UniProtKB-KW"/>
</dbReference>
<evidence type="ECO:0000313" key="4">
    <source>
        <dbReference type="Proteomes" id="UP000095210"/>
    </source>
</evidence>
<dbReference type="InterPro" id="IPR006311">
    <property type="entry name" value="TAT_signal"/>
</dbReference>
<feature type="signal peptide" evidence="1">
    <location>
        <begin position="1"/>
        <end position="37"/>
    </location>
</feature>
<dbReference type="RefSeq" id="WP_084643879.1">
    <property type="nucleotide sequence ID" value="NZ_CP014859.1"/>
</dbReference>
<evidence type="ECO:0000259" key="2">
    <source>
        <dbReference type="SMART" id="SM00849"/>
    </source>
</evidence>
<organism evidence="3 4">
    <name type="scientific">Actinoalloteichus hymeniacidonis</name>
    <dbReference type="NCBI Taxonomy" id="340345"/>
    <lineage>
        <taxon>Bacteria</taxon>
        <taxon>Bacillati</taxon>
        <taxon>Actinomycetota</taxon>
        <taxon>Actinomycetes</taxon>
        <taxon>Pseudonocardiales</taxon>
        <taxon>Pseudonocardiaceae</taxon>
        <taxon>Actinoalloteichus</taxon>
    </lineage>
</organism>
<feature type="chain" id="PRO_5041913732" evidence="1">
    <location>
        <begin position="38"/>
        <end position="344"/>
    </location>
</feature>
<proteinExistence type="predicted"/>
<dbReference type="InterPro" id="IPR036866">
    <property type="entry name" value="RibonucZ/Hydroxyglut_hydro"/>
</dbReference>
<dbReference type="KEGG" id="ahm:TL08_26635"/>
<dbReference type="PROSITE" id="PS51318">
    <property type="entry name" value="TAT"/>
    <property type="match status" value="1"/>
</dbReference>
<dbReference type="PANTHER" id="PTHR43546">
    <property type="entry name" value="UPF0173 METAL-DEPENDENT HYDROLASE MJ1163-RELATED"/>
    <property type="match status" value="1"/>
</dbReference>
<dbReference type="CDD" id="cd06262">
    <property type="entry name" value="metallo-hydrolase-like_MBL-fold"/>
    <property type="match status" value="1"/>
</dbReference>
<dbReference type="PANTHER" id="PTHR43546:SF3">
    <property type="entry name" value="UPF0173 METAL-DEPENDENT HYDROLASE MJ1163"/>
    <property type="match status" value="1"/>
</dbReference>
<reference evidence="4" key="1">
    <citation type="submission" date="2016-03" db="EMBL/GenBank/DDBJ databases">
        <title>Complete genome sequence of the type strain Actinoalloteichus hymeniacidonis DSM 45092.</title>
        <authorList>
            <person name="Schaffert L."/>
            <person name="Albersmeier A."/>
            <person name="Winkler A."/>
            <person name="Kalinowski J."/>
            <person name="Zotchev S."/>
            <person name="Ruckert C."/>
        </authorList>
    </citation>
    <scope>NUCLEOTIDE SEQUENCE [LARGE SCALE GENOMIC DNA]</scope>
    <source>
        <strain evidence="4">HPA177(T) (DSM 45092(T))</strain>
    </source>
</reference>
<dbReference type="InterPro" id="IPR050114">
    <property type="entry name" value="UPF0173_UPF0282_UlaG_hydrolase"/>
</dbReference>
<gene>
    <name evidence="3" type="ORF">TL08_26635</name>
</gene>
<dbReference type="SMART" id="SM00849">
    <property type="entry name" value="Lactamase_B"/>
    <property type="match status" value="1"/>
</dbReference>
<feature type="domain" description="Metallo-beta-lactamase" evidence="2">
    <location>
        <begin position="75"/>
        <end position="299"/>
    </location>
</feature>
<dbReference type="Pfam" id="PF13483">
    <property type="entry name" value="Lactamase_B_3"/>
    <property type="match status" value="1"/>
</dbReference>
<dbReference type="InterPro" id="IPR001279">
    <property type="entry name" value="Metallo-B-lactamas"/>
</dbReference>
<dbReference type="EMBL" id="CP014859">
    <property type="protein sequence ID" value="AOS66095.1"/>
    <property type="molecule type" value="Genomic_DNA"/>
</dbReference>
<keyword evidence="1" id="KW-0732">Signal</keyword>
<accession>A0AAC9HX49</accession>
<dbReference type="Proteomes" id="UP000095210">
    <property type="component" value="Chromosome"/>
</dbReference>
<dbReference type="Gene3D" id="3.60.15.10">
    <property type="entry name" value="Ribonuclease Z/Hydroxyacylglutathione hydrolase-like"/>
    <property type="match status" value="1"/>
</dbReference>
<evidence type="ECO:0000256" key="1">
    <source>
        <dbReference type="SAM" id="SignalP"/>
    </source>
</evidence>
<dbReference type="AlphaFoldDB" id="A0AAC9HX49"/>
<dbReference type="SUPFAM" id="SSF56281">
    <property type="entry name" value="Metallo-hydrolase/oxidoreductase"/>
    <property type="match status" value="1"/>
</dbReference>
<keyword evidence="3" id="KW-0378">Hydrolase</keyword>
<sequence length="344" mass="36977">MSTERADRDRRRQRPDLTRRRLFGGAAVLAGATAAVAAGTTLLPDAAAVGPDREQGDRLRLGEPGSSGVTLRWLGNNGWEVSFDDRVILIDPWLTRFKTGTYAPEGADPTTPIVSDPALIDPHVSRADQILVTHGHYDHLPDVPYLARATGATVLGTETHLNLIRALDADHATLDEQLSTVSGGEYIQFDGYTIQVLHSVHSMVGERARVPFPGTRPAAVPPRPATIADLVEGGTLAYQITTPGGLRIANFGASNFFAPALAGLRPHVALIQPGGATVHDYVPRLLAALDHPEYVLPTHWDDFDQPLSEPAVDWGGIEALRSAVSTASPDSRFVKVDHLQTFVP</sequence>
<keyword evidence="4" id="KW-1185">Reference proteome</keyword>
<name>A0AAC9HX49_9PSEU</name>
<protein>
    <submittedName>
        <fullName evidence="3">Zn-dependent hydrolase of beta-lactamase fold</fullName>
    </submittedName>
</protein>
<evidence type="ECO:0000313" key="3">
    <source>
        <dbReference type="EMBL" id="AOS66095.1"/>
    </source>
</evidence>